<feature type="region of interest" description="Disordered" evidence="1">
    <location>
        <begin position="1"/>
        <end position="48"/>
    </location>
</feature>
<organism evidence="2 3">
    <name type="scientific">Byssothecium circinans</name>
    <dbReference type="NCBI Taxonomy" id="147558"/>
    <lineage>
        <taxon>Eukaryota</taxon>
        <taxon>Fungi</taxon>
        <taxon>Dikarya</taxon>
        <taxon>Ascomycota</taxon>
        <taxon>Pezizomycotina</taxon>
        <taxon>Dothideomycetes</taxon>
        <taxon>Pleosporomycetidae</taxon>
        <taxon>Pleosporales</taxon>
        <taxon>Massarineae</taxon>
        <taxon>Massarinaceae</taxon>
        <taxon>Byssothecium</taxon>
    </lineage>
</organism>
<protein>
    <submittedName>
        <fullName evidence="2">Uncharacterized protein</fullName>
    </submittedName>
</protein>
<dbReference type="Proteomes" id="UP000800035">
    <property type="component" value="Unassembled WGS sequence"/>
</dbReference>
<evidence type="ECO:0000313" key="3">
    <source>
        <dbReference type="Proteomes" id="UP000800035"/>
    </source>
</evidence>
<name>A0A6A5TT22_9PLEO</name>
<accession>A0A6A5TT22</accession>
<feature type="compositionally biased region" description="Polar residues" evidence="1">
    <location>
        <begin position="1"/>
        <end position="18"/>
    </location>
</feature>
<sequence length="108" mass="12135">MASTSASMSHTPGTSSPTEAKAPEPQRPLPIPETRQNTPRGGSNSFSESSNVCLTIEQVCSHNVLWYKLHVFMYDLRNFRSSDEARARLDCIADEHYLGQPYFTREEA</sequence>
<dbReference type="AlphaFoldDB" id="A0A6A5TT22"/>
<dbReference type="OrthoDB" id="2740448at2759"/>
<dbReference type="EMBL" id="ML976996">
    <property type="protein sequence ID" value="KAF1955140.1"/>
    <property type="molecule type" value="Genomic_DNA"/>
</dbReference>
<evidence type="ECO:0000256" key="1">
    <source>
        <dbReference type="SAM" id="MobiDB-lite"/>
    </source>
</evidence>
<gene>
    <name evidence="2" type="ORF">CC80DRAFT_549848</name>
</gene>
<proteinExistence type="predicted"/>
<keyword evidence="3" id="KW-1185">Reference proteome</keyword>
<feature type="compositionally biased region" description="Polar residues" evidence="1">
    <location>
        <begin position="34"/>
        <end position="48"/>
    </location>
</feature>
<reference evidence="2" key="1">
    <citation type="journal article" date="2020" name="Stud. Mycol.">
        <title>101 Dothideomycetes genomes: a test case for predicting lifestyles and emergence of pathogens.</title>
        <authorList>
            <person name="Haridas S."/>
            <person name="Albert R."/>
            <person name="Binder M."/>
            <person name="Bloem J."/>
            <person name="Labutti K."/>
            <person name="Salamov A."/>
            <person name="Andreopoulos B."/>
            <person name="Baker S."/>
            <person name="Barry K."/>
            <person name="Bills G."/>
            <person name="Bluhm B."/>
            <person name="Cannon C."/>
            <person name="Castanera R."/>
            <person name="Culley D."/>
            <person name="Daum C."/>
            <person name="Ezra D."/>
            <person name="Gonzalez J."/>
            <person name="Henrissat B."/>
            <person name="Kuo A."/>
            <person name="Liang C."/>
            <person name="Lipzen A."/>
            <person name="Lutzoni F."/>
            <person name="Magnuson J."/>
            <person name="Mondo S."/>
            <person name="Nolan M."/>
            <person name="Ohm R."/>
            <person name="Pangilinan J."/>
            <person name="Park H.-J."/>
            <person name="Ramirez L."/>
            <person name="Alfaro M."/>
            <person name="Sun H."/>
            <person name="Tritt A."/>
            <person name="Yoshinaga Y."/>
            <person name="Zwiers L.-H."/>
            <person name="Turgeon B."/>
            <person name="Goodwin S."/>
            <person name="Spatafora J."/>
            <person name="Crous P."/>
            <person name="Grigoriev I."/>
        </authorList>
    </citation>
    <scope>NUCLEOTIDE SEQUENCE</scope>
    <source>
        <strain evidence="2">CBS 675.92</strain>
    </source>
</reference>
<evidence type="ECO:0000313" key="2">
    <source>
        <dbReference type="EMBL" id="KAF1955140.1"/>
    </source>
</evidence>